<evidence type="ECO:0000313" key="3">
    <source>
        <dbReference type="EMBL" id="CAK0801508.1"/>
    </source>
</evidence>
<proteinExistence type="predicted"/>
<gene>
    <name evidence="3" type="ORF">PCOR1329_LOCUS9366</name>
</gene>
<sequence>PFRLARRPGGPPPRARGARRRAAPPRARRHLAGGGRWPECTPGALPRLRPCRQRAGHDSPGRGPDEHFLLELGELQVSLSHVISFVGTVGFLVVSLLCCFCGVGKFLLAEVHDHEDEAEEHSDMPRPPTFSVEDKKRFGRRARMRLHQYVWYLSRVGWFLIGDACQAIVHLVLAGVFLLFGVVMLMPGGFGGSMIAMQAAGVVILVTMAFVTLRLAQVLFSMHVVEPLQAVADSGHNRLLKLERRMDASIHSIDQVKHTIEDGMHRVWVSFEKVVEPAVHQAEYMREVLHRQSQATEEIGRHLRDSANRLGSARGGHRAPGRGPRLQAAGDPHVRDERLPPVATRRAWAPARPRRAARHPPPSACPPAAIHPAAPPPRAPTCWRRLPRSRRGGPVNAPSARASSRSDAWRPLWHSLPQRTFLTLRAPAGRGVGRG</sequence>
<feature type="compositionally biased region" description="Low complexity" evidence="1">
    <location>
        <begin position="340"/>
        <end position="351"/>
    </location>
</feature>
<dbReference type="EMBL" id="CAUYUJ010002603">
    <property type="protein sequence ID" value="CAK0801508.1"/>
    <property type="molecule type" value="Genomic_DNA"/>
</dbReference>
<evidence type="ECO:0008006" key="5">
    <source>
        <dbReference type="Google" id="ProtNLM"/>
    </source>
</evidence>
<feature type="compositionally biased region" description="Basic residues" evidence="1">
    <location>
        <begin position="16"/>
        <end position="31"/>
    </location>
</feature>
<reference evidence="3" key="1">
    <citation type="submission" date="2023-10" db="EMBL/GenBank/DDBJ databases">
        <authorList>
            <person name="Chen Y."/>
            <person name="Shah S."/>
            <person name="Dougan E. K."/>
            <person name="Thang M."/>
            <person name="Chan C."/>
        </authorList>
    </citation>
    <scope>NUCLEOTIDE SEQUENCE [LARGE SCALE GENOMIC DNA]</scope>
</reference>
<evidence type="ECO:0000313" key="4">
    <source>
        <dbReference type="Proteomes" id="UP001189429"/>
    </source>
</evidence>
<feature type="compositionally biased region" description="Low complexity" evidence="1">
    <location>
        <begin position="397"/>
        <end position="407"/>
    </location>
</feature>
<evidence type="ECO:0000256" key="1">
    <source>
        <dbReference type="SAM" id="MobiDB-lite"/>
    </source>
</evidence>
<feature type="region of interest" description="Disordered" evidence="1">
    <location>
        <begin position="308"/>
        <end position="407"/>
    </location>
</feature>
<protein>
    <recommendedName>
        <fullName evidence="5">ABC transmembrane type-1 domain-containing protein</fullName>
    </recommendedName>
</protein>
<keyword evidence="4" id="KW-1185">Reference proteome</keyword>
<accession>A0ABN9QA00</accession>
<dbReference type="Proteomes" id="UP001189429">
    <property type="component" value="Unassembled WGS sequence"/>
</dbReference>
<evidence type="ECO:0000256" key="2">
    <source>
        <dbReference type="SAM" id="Phobius"/>
    </source>
</evidence>
<feature type="non-terminal residue" evidence="3">
    <location>
        <position position="1"/>
    </location>
</feature>
<organism evidence="3 4">
    <name type="scientific">Prorocentrum cordatum</name>
    <dbReference type="NCBI Taxonomy" id="2364126"/>
    <lineage>
        <taxon>Eukaryota</taxon>
        <taxon>Sar</taxon>
        <taxon>Alveolata</taxon>
        <taxon>Dinophyceae</taxon>
        <taxon>Prorocentrales</taxon>
        <taxon>Prorocentraceae</taxon>
        <taxon>Prorocentrum</taxon>
    </lineage>
</organism>
<feature type="transmembrane region" description="Helical" evidence="2">
    <location>
        <begin position="199"/>
        <end position="220"/>
    </location>
</feature>
<keyword evidence="2" id="KW-0472">Membrane</keyword>
<name>A0ABN9QA00_9DINO</name>
<keyword evidence="2" id="KW-0812">Transmembrane</keyword>
<comment type="caution">
    <text evidence="3">The sequence shown here is derived from an EMBL/GenBank/DDBJ whole genome shotgun (WGS) entry which is preliminary data.</text>
</comment>
<feature type="transmembrane region" description="Helical" evidence="2">
    <location>
        <begin position="82"/>
        <end position="103"/>
    </location>
</feature>
<feature type="transmembrane region" description="Helical" evidence="2">
    <location>
        <begin position="167"/>
        <end position="187"/>
    </location>
</feature>
<feature type="region of interest" description="Disordered" evidence="1">
    <location>
        <begin position="1"/>
        <end position="43"/>
    </location>
</feature>
<keyword evidence="2" id="KW-1133">Transmembrane helix</keyword>